<dbReference type="PANTHER" id="PTHR43794">
    <property type="entry name" value="AMINOHYDROLASE SSNA-RELATED"/>
    <property type="match status" value="1"/>
</dbReference>
<reference evidence="4 5" key="1">
    <citation type="journal article" date="2019" name="Nat. Microbiol.">
        <title>Mediterranean grassland soil C-N compound turnover is dependent on rainfall and depth, and is mediated by genomically divergent microorganisms.</title>
        <authorList>
            <person name="Diamond S."/>
            <person name="Andeer P.F."/>
            <person name="Li Z."/>
            <person name="Crits-Christoph A."/>
            <person name="Burstein D."/>
            <person name="Anantharaman K."/>
            <person name="Lane K.R."/>
            <person name="Thomas B.C."/>
            <person name="Pan C."/>
            <person name="Northen T.R."/>
            <person name="Banfield J.F."/>
        </authorList>
    </citation>
    <scope>NUCLEOTIDE SEQUENCE [LARGE SCALE GENOMIC DNA]</scope>
    <source>
        <strain evidence="4">WS_10</strain>
    </source>
</reference>
<dbReference type="SUPFAM" id="SSF51556">
    <property type="entry name" value="Metallo-dependent hydrolases"/>
    <property type="match status" value="1"/>
</dbReference>
<evidence type="ECO:0000313" key="5">
    <source>
        <dbReference type="Proteomes" id="UP000319836"/>
    </source>
</evidence>
<name>A0A538UA01_UNCEI</name>
<protein>
    <submittedName>
        <fullName evidence="4">Amidohydrolase</fullName>
    </submittedName>
</protein>
<evidence type="ECO:0000256" key="1">
    <source>
        <dbReference type="ARBA" id="ARBA00022801"/>
    </source>
</evidence>
<dbReference type="InterPro" id="IPR032466">
    <property type="entry name" value="Metal_Hydrolase"/>
</dbReference>
<dbReference type="Gene3D" id="3.20.20.140">
    <property type="entry name" value="Metal-dependent hydrolases"/>
    <property type="match status" value="2"/>
</dbReference>
<feature type="region of interest" description="Disordered" evidence="2">
    <location>
        <begin position="423"/>
        <end position="450"/>
    </location>
</feature>
<sequence length="450" mass="48405">MTLATRPTFAAPPTRTSVDLVVTAGTVLTVDPEFRILPESAVAIQGGAIVAIGSPVEIARRYAARRRIDRPHSVLMPGLVNTHTHAAMSLLRGIADDRPLMEWLQKYIFPAEAKNVSPAFVRDGTNLAMAEMIRSGTTTFADMYYFEDDVARAVDAAGMRGVLGETWIDFPAPDNKTHEQALAYTRKFLAAWKGNRRVVAAIAPHAPYTCSAATYRSARQLADEFGAPLMTHLSGTVVAHGVWLSDDDMRLLAREKVALSHNPESNMKLGSGIAPIAKAVAAGIVVGLGTDGPAGSNNDFDMFESMDFAGKLAKVANLDPTALPARELVRMATLDGARALGLGDRIGSIEVGKEADLIAVDLTQERVRPVYDVTSIVVYAAKASDVSLTMVAGRVLFDGRSLKTIDEAQVAKAAEEWRKKITRSLGMPQATSARPDSPRGRSPTSRPRRC</sequence>
<comment type="caution">
    <text evidence="4">The sequence shown here is derived from an EMBL/GenBank/DDBJ whole genome shotgun (WGS) entry which is preliminary data.</text>
</comment>
<dbReference type="Proteomes" id="UP000319836">
    <property type="component" value="Unassembled WGS sequence"/>
</dbReference>
<dbReference type="Pfam" id="PF01979">
    <property type="entry name" value="Amidohydro_1"/>
    <property type="match status" value="2"/>
</dbReference>
<evidence type="ECO:0000256" key="2">
    <source>
        <dbReference type="SAM" id="MobiDB-lite"/>
    </source>
</evidence>
<accession>A0A538UA01</accession>
<dbReference type="CDD" id="cd01298">
    <property type="entry name" value="ATZ_TRZ_like"/>
    <property type="match status" value="1"/>
</dbReference>
<evidence type="ECO:0000313" key="4">
    <source>
        <dbReference type="EMBL" id="TMQ72733.1"/>
    </source>
</evidence>
<evidence type="ECO:0000259" key="3">
    <source>
        <dbReference type="Pfam" id="PF01979"/>
    </source>
</evidence>
<dbReference type="GO" id="GO:0016810">
    <property type="term" value="F:hydrolase activity, acting on carbon-nitrogen (but not peptide) bonds"/>
    <property type="evidence" value="ECO:0007669"/>
    <property type="project" value="InterPro"/>
</dbReference>
<dbReference type="PANTHER" id="PTHR43794:SF11">
    <property type="entry name" value="AMIDOHYDROLASE-RELATED DOMAIN-CONTAINING PROTEIN"/>
    <property type="match status" value="1"/>
</dbReference>
<gene>
    <name evidence="4" type="ORF">E6K80_02040</name>
</gene>
<feature type="domain" description="Amidohydrolase-related" evidence="3">
    <location>
        <begin position="236"/>
        <end position="395"/>
    </location>
</feature>
<proteinExistence type="predicted"/>
<feature type="compositionally biased region" description="Low complexity" evidence="2">
    <location>
        <begin position="440"/>
        <end position="450"/>
    </location>
</feature>
<dbReference type="SUPFAM" id="SSF51338">
    <property type="entry name" value="Composite domain of metallo-dependent hydrolases"/>
    <property type="match status" value="1"/>
</dbReference>
<dbReference type="InterPro" id="IPR050287">
    <property type="entry name" value="MTA/SAH_deaminase"/>
</dbReference>
<dbReference type="AlphaFoldDB" id="A0A538UA01"/>
<dbReference type="EMBL" id="VBPA01000044">
    <property type="protein sequence ID" value="TMQ72733.1"/>
    <property type="molecule type" value="Genomic_DNA"/>
</dbReference>
<dbReference type="InterPro" id="IPR011059">
    <property type="entry name" value="Metal-dep_hydrolase_composite"/>
</dbReference>
<feature type="domain" description="Amidohydrolase-related" evidence="3">
    <location>
        <begin position="74"/>
        <end position="235"/>
    </location>
</feature>
<dbReference type="InterPro" id="IPR006680">
    <property type="entry name" value="Amidohydro-rel"/>
</dbReference>
<organism evidence="4 5">
    <name type="scientific">Eiseniibacteriota bacterium</name>
    <dbReference type="NCBI Taxonomy" id="2212470"/>
    <lineage>
        <taxon>Bacteria</taxon>
        <taxon>Candidatus Eiseniibacteriota</taxon>
    </lineage>
</organism>
<dbReference type="Gene3D" id="2.30.40.10">
    <property type="entry name" value="Urease, subunit C, domain 1"/>
    <property type="match status" value="2"/>
</dbReference>
<keyword evidence="1 4" id="KW-0378">Hydrolase</keyword>